<evidence type="ECO:0000313" key="2">
    <source>
        <dbReference type="EMBL" id="MFC7316729.1"/>
    </source>
</evidence>
<name>A0ABD6A820_9EURY</name>
<dbReference type="EMBL" id="JBHTBF010000002">
    <property type="protein sequence ID" value="MFC7316729.1"/>
    <property type="molecule type" value="Genomic_DNA"/>
</dbReference>
<dbReference type="GeneID" id="79316619"/>
<proteinExistence type="predicted"/>
<dbReference type="AlphaFoldDB" id="A0ABD6A820"/>
<reference evidence="2 3" key="1">
    <citation type="journal article" date="2019" name="Int. J. Syst. Evol. Microbiol.">
        <title>The Global Catalogue of Microorganisms (GCM) 10K type strain sequencing project: providing services to taxonomists for standard genome sequencing and annotation.</title>
        <authorList>
            <consortium name="The Broad Institute Genomics Platform"/>
            <consortium name="The Broad Institute Genome Sequencing Center for Infectious Disease"/>
            <person name="Wu L."/>
            <person name="Ma J."/>
        </authorList>
    </citation>
    <scope>NUCLEOTIDE SEQUENCE [LARGE SCALE GENOMIC DNA]</scope>
    <source>
        <strain evidence="2 3">PSR21</strain>
    </source>
</reference>
<dbReference type="RefSeq" id="WP_276304008.1">
    <property type="nucleotide sequence ID" value="NZ_CP119992.1"/>
</dbReference>
<evidence type="ECO:0000259" key="1">
    <source>
        <dbReference type="Pfam" id="PF18545"/>
    </source>
</evidence>
<sequence length="94" mass="9788">MYAEDQDEFVLRYDVEPGVRISTAVAEATAIASRSAVSDLPPLTEAVDPDALDALSEAVGFGSFSFSYNGYQVTIDGVDAVILTRGDADGGIPG</sequence>
<keyword evidence="3" id="KW-1185">Reference proteome</keyword>
<accession>A0ABD6A820</accession>
<organism evidence="2 3">
    <name type="scientific">Halomarina halobia</name>
    <dbReference type="NCBI Taxonomy" id="3033386"/>
    <lineage>
        <taxon>Archaea</taxon>
        <taxon>Methanobacteriati</taxon>
        <taxon>Methanobacteriota</taxon>
        <taxon>Stenosarchaea group</taxon>
        <taxon>Halobacteria</taxon>
        <taxon>Halobacteriales</taxon>
        <taxon>Natronomonadaceae</taxon>
        <taxon>Halomarina</taxon>
    </lineage>
</organism>
<feature type="domain" description="Halobacterial output" evidence="1">
    <location>
        <begin position="20"/>
        <end position="82"/>
    </location>
</feature>
<gene>
    <name evidence="2" type="ORF">ACFQPE_07985</name>
</gene>
<dbReference type="Proteomes" id="UP001596547">
    <property type="component" value="Unassembled WGS sequence"/>
</dbReference>
<dbReference type="Pfam" id="PF18545">
    <property type="entry name" value="HalOD1"/>
    <property type="match status" value="1"/>
</dbReference>
<comment type="caution">
    <text evidence="2">The sequence shown here is derived from an EMBL/GenBank/DDBJ whole genome shotgun (WGS) entry which is preliminary data.</text>
</comment>
<protein>
    <submittedName>
        <fullName evidence="2">HalOD1 output domain-containing protein</fullName>
    </submittedName>
</protein>
<dbReference type="InterPro" id="IPR040624">
    <property type="entry name" value="HalOD1"/>
</dbReference>
<evidence type="ECO:0000313" key="3">
    <source>
        <dbReference type="Proteomes" id="UP001596547"/>
    </source>
</evidence>